<comment type="similarity">
    <text evidence="8">Belongs to the PpiD chaperone family.</text>
</comment>
<evidence type="ECO:0000256" key="1">
    <source>
        <dbReference type="ARBA" id="ARBA00004382"/>
    </source>
</evidence>
<dbReference type="InterPro" id="IPR023058">
    <property type="entry name" value="PPIase_PpiC_CS"/>
</dbReference>
<evidence type="ECO:0000256" key="7">
    <source>
        <dbReference type="ARBA" id="ARBA00023186"/>
    </source>
</evidence>
<protein>
    <recommendedName>
        <fullName evidence="9">Periplasmic chaperone PpiD</fullName>
    </recommendedName>
    <alternativeName>
        <fullName evidence="10">Periplasmic folding chaperone</fullName>
    </alternativeName>
</protein>
<keyword evidence="4 12" id="KW-0812">Transmembrane</keyword>
<dbReference type="RefSeq" id="WP_151148932.1">
    <property type="nucleotide sequence ID" value="NZ_WAIE01000001.1"/>
</dbReference>
<keyword evidence="15" id="KW-1185">Reference proteome</keyword>
<evidence type="ECO:0000256" key="12">
    <source>
        <dbReference type="SAM" id="Phobius"/>
    </source>
</evidence>
<organism evidence="14 15">
    <name type="scientific">Pseudodesulfovibrio senegalensis</name>
    <dbReference type="NCBI Taxonomy" id="1721087"/>
    <lineage>
        <taxon>Bacteria</taxon>
        <taxon>Pseudomonadati</taxon>
        <taxon>Thermodesulfobacteriota</taxon>
        <taxon>Desulfovibrionia</taxon>
        <taxon>Desulfovibrionales</taxon>
        <taxon>Desulfovibrionaceae</taxon>
    </lineage>
</organism>
<dbReference type="PANTHER" id="PTHR47529">
    <property type="entry name" value="PEPTIDYL-PROLYL CIS-TRANS ISOMERASE D"/>
    <property type="match status" value="1"/>
</dbReference>
<dbReference type="SUPFAM" id="SSF109998">
    <property type="entry name" value="Triger factor/SurA peptide-binding domain-like"/>
    <property type="match status" value="1"/>
</dbReference>
<evidence type="ECO:0000256" key="11">
    <source>
        <dbReference type="PROSITE-ProRule" id="PRU00278"/>
    </source>
</evidence>
<keyword evidence="3" id="KW-0997">Cell inner membrane</keyword>
<evidence type="ECO:0000256" key="10">
    <source>
        <dbReference type="ARBA" id="ARBA00042775"/>
    </source>
</evidence>
<evidence type="ECO:0000256" key="9">
    <source>
        <dbReference type="ARBA" id="ARBA00040743"/>
    </source>
</evidence>
<keyword evidence="11 14" id="KW-0413">Isomerase</keyword>
<evidence type="ECO:0000256" key="2">
    <source>
        <dbReference type="ARBA" id="ARBA00022475"/>
    </source>
</evidence>
<dbReference type="InterPro" id="IPR046357">
    <property type="entry name" value="PPIase_dom_sf"/>
</dbReference>
<keyword evidence="5 12" id="KW-1133">Transmembrane helix</keyword>
<dbReference type="Proteomes" id="UP000438699">
    <property type="component" value="Unassembled WGS sequence"/>
</dbReference>
<evidence type="ECO:0000256" key="3">
    <source>
        <dbReference type="ARBA" id="ARBA00022519"/>
    </source>
</evidence>
<keyword evidence="7" id="KW-0143">Chaperone</keyword>
<feature type="domain" description="PpiC" evidence="13">
    <location>
        <begin position="264"/>
        <end position="365"/>
    </location>
</feature>
<dbReference type="AlphaFoldDB" id="A0A6N6N3C4"/>
<dbReference type="SUPFAM" id="SSF54534">
    <property type="entry name" value="FKBP-like"/>
    <property type="match status" value="1"/>
</dbReference>
<sequence>MLEIMRENAQSWIIKILFAIIILAFVLTFGLGGFNDKGDPIVAYVDDDPISRVEFETKLARFVENLRQNKNLTPAQLESPELKQMVLNDMISRRLLLREAGKLGITISNEEVYKAISSMPAFWNKDKRFDKERYTALLRRSRTTPEQFEADFRQNLLQGKLQRFVTKTAQGTPEQGRAIYNWLREQARIKYLIINPEDFLEKAEVTDEAVAKFYQDNLDKFQKPATAKFEYIAFTPRELAAAQPVSEEELKAYYEAHKESYKQKEQVKARHILIALAPTATPAEVEQGLERIKKVLAQAKKGKDFAELAKEYSEGPSAATGGELGWFGHGAMVQPFEEAAFAMKKGAISEPVRTDFGWHIIKVEDRKESRQQDFDEVKNQLRDTIAEDKAADKVSDLLDESMDRLFSGMTLKEIAKELKLDVSTTPMVSAQQVQQVFGMTAEAAEVLFAAPLAEKPKTPLAIEGGYVLAEKLKDEPSAPIPMETVKDSIRKSLRAQEAAELARKQAEDILAKLTGEEAIPTMERYKSSIKTSEAFRRQGPIPALGQNQQLIAATFKAEEKSWLPEVYRTQAGFIVASLAERIAAPADEWEKEKDAWIKTATDRYSQEMFQAYLETLRAEASIEIVRPDLLN</sequence>
<keyword evidence="2" id="KW-1003">Cell membrane</keyword>
<comment type="caution">
    <text evidence="14">The sequence shown here is derived from an EMBL/GenBank/DDBJ whole genome shotgun (WGS) entry which is preliminary data.</text>
</comment>
<reference evidence="14 15" key="1">
    <citation type="journal article" date="2017" name="Int. J. Syst. Evol. Microbiol.">
        <title>Desulfovibrio senegalensis sp. nov., a mesophilic sulfate reducer isolated from marine sediment.</title>
        <authorList>
            <person name="Thioye A."/>
            <person name="Gam Z.B.A."/>
            <person name="Mbengue M."/>
            <person name="Cayol J.L."/>
            <person name="Joseph-Bartoli M."/>
            <person name="Toure-Kane C."/>
            <person name="Labat M."/>
        </authorList>
    </citation>
    <scope>NUCLEOTIDE SEQUENCE [LARGE SCALE GENOMIC DNA]</scope>
    <source>
        <strain evidence="14 15">DSM 101509</strain>
    </source>
</reference>
<evidence type="ECO:0000256" key="5">
    <source>
        <dbReference type="ARBA" id="ARBA00022989"/>
    </source>
</evidence>
<dbReference type="Pfam" id="PF13616">
    <property type="entry name" value="Rotamase_3"/>
    <property type="match status" value="1"/>
</dbReference>
<gene>
    <name evidence="14" type="ORF">F8A88_00220</name>
</gene>
<dbReference type="GO" id="GO:0003755">
    <property type="term" value="F:peptidyl-prolyl cis-trans isomerase activity"/>
    <property type="evidence" value="ECO:0007669"/>
    <property type="project" value="UniProtKB-KW"/>
</dbReference>
<dbReference type="PROSITE" id="PS01096">
    <property type="entry name" value="PPIC_PPIASE_1"/>
    <property type="match status" value="1"/>
</dbReference>
<evidence type="ECO:0000256" key="4">
    <source>
        <dbReference type="ARBA" id="ARBA00022692"/>
    </source>
</evidence>
<dbReference type="InterPro" id="IPR000297">
    <property type="entry name" value="PPIase_PpiC"/>
</dbReference>
<dbReference type="PROSITE" id="PS50198">
    <property type="entry name" value="PPIC_PPIASE_2"/>
    <property type="match status" value="1"/>
</dbReference>
<evidence type="ECO:0000313" key="15">
    <source>
        <dbReference type="Proteomes" id="UP000438699"/>
    </source>
</evidence>
<proteinExistence type="inferred from homology"/>
<dbReference type="InterPro" id="IPR027304">
    <property type="entry name" value="Trigger_fact/SurA_dom_sf"/>
</dbReference>
<dbReference type="InterPro" id="IPR052029">
    <property type="entry name" value="PpiD_chaperone"/>
</dbReference>
<feature type="transmembrane region" description="Helical" evidence="12">
    <location>
        <begin position="12"/>
        <end position="34"/>
    </location>
</feature>
<dbReference type="EMBL" id="WAIE01000001">
    <property type="protein sequence ID" value="KAB1442740.1"/>
    <property type="molecule type" value="Genomic_DNA"/>
</dbReference>
<keyword evidence="6 12" id="KW-0472">Membrane</keyword>
<evidence type="ECO:0000256" key="8">
    <source>
        <dbReference type="ARBA" id="ARBA00038408"/>
    </source>
</evidence>
<dbReference type="OrthoDB" id="9812372at2"/>
<dbReference type="Gene3D" id="3.10.50.40">
    <property type="match status" value="1"/>
</dbReference>
<dbReference type="GO" id="GO:0005886">
    <property type="term" value="C:plasma membrane"/>
    <property type="evidence" value="ECO:0007669"/>
    <property type="project" value="UniProtKB-SubCell"/>
</dbReference>
<dbReference type="Pfam" id="PF13624">
    <property type="entry name" value="SurA_N_3"/>
    <property type="match status" value="1"/>
</dbReference>
<dbReference type="Gene3D" id="1.10.4030.10">
    <property type="entry name" value="Porin chaperone SurA, peptide-binding domain"/>
    <property type="match status" value="1"/>
</dbReference>
<evidence type="ECO:0000259" key="13">
    <source>
        <dbReference type="PROSITE" id="PS50198"/>
    </source>
</evidence>
<comment type="subcellular location">
    <subcellularLocation>
        <location evidence="1">Cell inner membrane</location>
        <topology evidence="1">Single-pass type II membrane protein</topology>
        <orientation evidence="1">Periplasmic side</orientation>
    </subcellularLocation>
</comment>
<keyword evidence="11" id="KW-0697">Rotamase</keyword>
<accession>A0A6N6N3C4</accession>
<evidence type="ECO:0000313" key="14">
    <source>
        <dbReference type="EMBL" id="KAB1442740.1"/>
    </source>
</evidence>
<dbReference type="PANTHER" id="PTHR47529:SF1">
    <property type="entry name" value="PERIPLASMIC CHAPERONE PPID"/>
    <property type="match status" value="1"/>
</dbReference>
<name>A0A6N6N3C4_9BACT</name>
<evidence type="ECO:0000256" key="6">
    <source>
        <dbReference type="ARBA" id="ARBA00023136"/>
    </source>
</evidence>